<dbReference type="GO" id="GO:0005524">
    <property type="term" value="F:ATP binding"/>
    <property type="evidence" value="ECO:0007669"/>
    <property type="project" value="UniProtKB-KW"/>
</dbReference>
<feature type="domain" description="RecF/RecN/SMC N-terminal" evidence="10">
    <location>
        <begin position="2"/>
        <end position="516"/>
    </location>
</feature>
<dbReference type="FunFam" id="3.40.50.300:FF:000356">
    <property type="entry name" value="DNA repair protein RecN"/>
    <property type="match status" value="1"/>
</dbReference>
<evidence type="ECO:0000256" key="7">
    <source>
        <dbReference type="ARBA" id="ARBA00023204"/>
    </source>
</evidence>
<evidence type="ECO:0000256" key="2">
    <source>
        <dbReference type="ARBA" id="ARBA00009441"/>
    </source>
</evidence>
<evidence type="ECO:0000256" key="8">
    <source>
        <dbReference type="ARBA" id="ARBA00033408"/>
    </source>
</evidence>
<dbReference type="InterPro" id="IPR004604">
    <property type="entry name" value="DNA_recomb/repair_RecN"/>
</dbReference>
<evidence type="ECO:0000313" key="12">
    <source>
        <dbReference type="Proteomes" id="UP000072763"/>
    </source>
</evidence>
<keyword evidence="6" id="KW-0067">ATP-binding</keyword>
<reference evidence="11 12" key="1">
    <citation type="journal article" date="2016" name="Front. Microbiol.">
        <title>Genomic Resource of Rice Seed Associated Bacteria.</title>
        <authorList>
            <person name="Midha S."/>
            <person name="Bansal K."/>
            <person name="Sharma S."/>
            <person name="Kumar N."/>
            <person name="Patil P.P."/>
            <person name="Chaudhry V."/>
            <person name="Patil P.B."/>
        </authorList>
    </citation>
    <scope>NUCLEOTIDE SEQUENCE [LARGE SCALE GENOMIC DNA]</scope>
    <source>
        <strain evidence="11 12">NS359</strain>
    </source>
</reference>
<dbReference type="SUPFAM" id="SSF52540">
    <property type="entry name" value="P-loop containing nucleoside triphosphate hydrolases"/>
    <property type="match status" value="1"/>
</dbReference>
<name>A0A147DSF9_9MICO</name>
<evidence type="ECO:0000256" key="4">
    <source>
        <dbReference type="ARBA" id="ARBA00022741"/>
    </source>
</evidence>
<evidence type="ECO:0000256" key="1">
    <source>
        <dbReference type="ARBA" id="ARBA00003618"/>
    </source>
</evidence>
<dbReference type="RefSeq" id="WP_058749270.1">
    <property type="nucleotide sequence ID" value="NZ_LDRC01000022.1"/>
</dbReference>
<dbReference type="Pfam" id="PF02463">
    <property type="entry name" value="SMC_N"/>
    <property type="match status" value="1"/>
</dbReference>
<comment type="similarity">
    <text evidence="2 9">Belongs to the RecN family.</text>
</comment>
<evidence type="ECO:0000313" key="11">
    <source>
        <dbReference type="EMBL" id="KTR52890.1"/>
    </source>
</evidence>
<dbReference type="STRING" id="465820.NS263_02365"/>
<protein>
    <recommendedName>
        <fullName evidence="3 9">DNA repair protein RecN</fullName>
    </recommendedName>
    <alternativeName>
        <fullName evidence="8 9">Recombination protein N</fullName>
    </alternativeName>
</protein>
<dbReference type="InterPro" id="IPR003395">
    <property type="entry name" value="RecF/RecN/SMC_N"/>
</dbReference>
<dbReference type="EMBL" id="LDRC01000022">
    <property type="protein sequence ID" value="KTR52890.1"/>
    <property type="molecule type" value="Genomic_DNA"/>
</dbReference>
<dbReference type="Proteomes" id="UP000072763">
    <property type="component" value="Unassembled WGS sequence"/>
</dbReference>
<dbReference type="GO" id="GO:0006310">
    <property type="term" value="P:DNA recombination"/>
    <property type="evidence" value="ECO:0007669"/>
    <property type="project" value="InterPro"/>
</dbReference>
<dbReference type="PANTHER" id="PTHR11059:SF0">
    <property type="entry name" value="DNA REPAIR PROTEIN RECN"/>
    <property type="match status" value="1"/>
</dbReference>
<evidence type="ECO:0000259" key="10">
    <source>
        <dbReference type="Pfam" id="PF02463"/>
    </source>
</evidence>
<dbReference type="OrthoDB" id="9806954at2"/>
<dbReference type="Gene3D" id="3.40.50.300">
    <property type="entry name" value="P-loop containing nucleotide triphosphate hydrolases"/>
    <property type="match status" value="2"/>
</dbReference>
<gene>
    <name evidence="11" type="ORF">NS359_05175</name>
</gene>
<organism evidence="11 12">
    <name type="scientific">Curtobacterium oceanosedimentum</name>
    <dbReference type="NCBI Taxonomy" id="465820"/>
    <lineage>
        <taxon>Bacteria</taxon>
        <taxon>Bacillati</taxon>
        <taxon>Actinomycetota</taxon>
        <taxon>Actinomycetes</taxon>
        <taxon>Micrococcales</taxon>
        <taxon>Microbacteriaceae</taxon>
        <taxon>Curtobacterium</taxon>
    </lineage>
</organism>
<keyword evidence="7 9" id="KW-0234">DNA repair</keyword>
<evidence type="ECO:0000256" key="6">
    <source>
        <dbReference type="ARBA" id="ARBA00022840"/>
    </source>
</evidence>
<evidence type="ECO:0000256" key="9">
    <source>
        <dbReference type="PIRNR" id="PIRNR003128"/>
    </source>
</evidence>
<evidence type="ECO:0000256" key="5">
    <source>
        <dbReference type="ARBA" id="ARBA00022763"/>
    </source>
</evidence>
<sequence length="564" mass="59018">MIEEIVISDLGVIGETTLELGPGFTVVTGETGAGKTMIVTALGLLLGARADAGSVRRGASSAVVEGRWHVPDHAAVAERVEDAGGTVEDGELILTRTVSAEGRSRATVGGRSAPVAVLGELADQLVTVHGQSDQIRLTSASAQRAALDGFGGRAVQRALDAYVAAYDTWQAHAGELESLVRDRDDRVAEADRIRAASDEIESVDPQPGEDVELAERAERLGNLEELRLAAGTAHEALSSESLDGVADVVGLVEAARRAVERVAGSDPALQPVLEQLTELGIQASDASAGLSSYLGSLEPDAGHDLELVNERRALLANLTRKYGETVDDVIAYGQRASDRLLELDGDDDRIVALQQAVEQDEQALEQTAATLTAARTKAAGDLAKRVTAELRTLAMAGATLVVEVTDGGEYRRHGRDQVAILLQPHSGTDPRPIGKGASGGELSRVMLAIEVVMAGSTTVPTFVFDEVDAGVGGAAAIEIGRRLAKLAERTQVVVVTHLAQVAAFANNHLNVVKDASGAVTSSSVRRLEGEERLQEMARLLSGLGDSASGIEHARELLDVAGQRA</sequence>
<dbReference type="FunFam" id="3.40.50.300:FF:000319">
    <property type="entry name" value="DNA repair protein RecN"/>
    <property type="match status" value="1"/>
</dbReference>
<keyword evidence="5 9" id="KW-0227">DNA damage</keyword>
<dbReference type="NCBIfam" id="TIGR00634">
    <property type="entry name" value="recN"/>
    <property type="match status" value="1"/>
</dbReference>
<comment type="function">
    <text evidence="1 9">May be involved in recombinational repair of damaged DNA.</text>
</comment>
<dbReference type="GO" id="GO:0009432">
    <property type="term" value="P:SOS response"/>
    <property type="evidence" value="ECO:0007669"/>
    <property type="project" value="TreeGrafter"/>
</dbReference>
<dbReference type="CDD" id="cd03241">
    <property type="entry name" value="ABC_RecN"/>
    <property type="match status" value="1"/>
</dbReference>
<dbReference type="PATRIC" id="fig|465820.4.peg.1082"/>
<dbReference type="PIRSF" id="PIRSF003128">
    <property type="entry name" value="RecN"/>
    <property type="match status" value="1"/>
</dbReference>
<dbReference type="AlphaFoldDB" id="A0A147DSF9"/>
<dbReference type="PANTHER" id="PTHR11059">
    <property type="entry name" value="DNA REPAIR PROTEIN RECN"/>
    <property type="match status" value="1"/>
</dbReference>
<keyword evidence="4" id="KW-0547">Nucleotide-binding</keyword>
<proteinExistence type="inferred from homology"/>
<dbReference type="GO" id="GO:0043590">
    <property type="term" value="C:bacterial nucleoid"/>
    <property type="evidence" value="ECO:0007669"/>
    <property type="project" value="TreeGrafter"/>
</dbReference>
<dbReference type="InterPro" id="IPR027417">
    <property type="entry name" value="P-loop_NTPase"/>
</dbReference>
<dbReference type="GO" id="GO:0006281">
    <property type="term" value="P:DNA repair"/>
    <property type="evidence" value="ECO:0007669"/>
    <property type="project" value="UniProtKB-KW"/>
</dbReference>
<evidence type="ECO:0000256" key="3">
    <source>
        <dbReference type="ARBA" id="ARBA00021315"/>
    </source>
</evidence>
<comment type="caution">
    <text evidence="11">The sequence shown here is derived from an EMBL/GenBank/DDBJ whole genome shotgun (WGS) entry which is preliminary data.</text>
</comment>
<accession>A0A147DSF9</accession>